<dbReference type="OrthoDB" id="8589936at2"/>
<evidence type="ECO:0000313" key="14">
    <source>
        <dbReference type="EMBL" id="ORA39351.1"/>
    </source>
</evidence>
<dbReference type="RefSeq" id="WP_083160668.1">
    <property type="nucleotide sequence ID" value="NZ_MVHF01000002.1"/>
</dbReference>
<dbReference type="GO" id="GO:0022904">
    <property type="term" value="P:respiratory electron transport chain"/>
    <property type="evidence" value="ECO:0007669"/>
    <property type="project" value="InterPro"/>
</dbReference>
<name>A0A1X0BAH2_9MYCO</name>
<dbReference type="GO" id="GO:0020037">
    <property type="term" value="F:heme binding"/>
    <property type="evidence" value="ECO:0007669"/>
    <property type="project" value="TreeGrafter"/>
</dbReference>
<accession>A0A1X0BAH2</accession>
<keyword evidence="15" id="KW-1185">Reference proteome</keyword>
<feature type="transmembrane region" description="Helical" evidence="12">
    <location>
        <begin position="139"/>
        <end position="167"/>
    </location>
</feature>
<dbReference type="GO" id="GO:0005886">
    <property type="term" value="C:plasma membrane"/>
    <property type="evidence" value="ECO:0007669"/>
    <property type="project" value="UniProtKB-SubCell"/>
</dbReference>
<feature type="transmembrane region" description="Helical" evidence="12">
    <location>
        <begin position="20"/>
        <end position="43"/>
    </location>
</feature>
<keyword evidence="3" id="KW-1003">Cell membrane</keyword>
<keyword evidence="4" id="KW-0349">Heme</keyword>
<evidence type="ECO:0000256" key="10">
    <source>
        <dbReference type="ARBA" id="ARBA00023136"/>
    </source>
</evidence>
<reference evidence="14 15" key="1">
    <citation type="submission" date="2017-02" db="EMBL/GenBank/DDBJ databases">
        <title>The new phylogeny of genus Mycobacterium.</title>
        <authorList>
            <person name="Tortoli E."/>
            <person name="Trovato A."/>
            <person name="Cirillo D.M."/>
        </authorList>
    </citation>
    <scope>NUCLEOTIDE SEQUENCE [LARGE SCALE GENOMIC DNA]</scope>
    <source>
        <strain evidence="14 15">RW6</strain>
    </source>
</reference>
<evidence type="ECO:0000256" key="6">
    <source>
        <dbReference type="ARBA" id="ARBA00022723"/>
    </source>
</evidence>
<proteinExistence type="inferred from homology"/>
<dbReference type="EMBL" id="MVHF01000002">
    <property type="protein sequence ID" value="ORA39351.1"/>
    <property type="molecule type" value="Genomic_DNA"/>
</dbReference>
<evidence type="ECO:0000256" key="7">
    <source>
        <dbReference type="ARBA" id="ARBA00022982"/>
    </source>
</evidence>
<evidence type="ECO:0000256" key="1">
    <source>
        <dbReference type="ARBA" id="ARBA00004651"/>
    </source>
</evidence>
<dbReference type="SUPFAM" id="SSF81342">
    <property type="entry name" value="Transmembrane di-heme cytochromes"/>
    <property type="match status" value="1"/>
</dbReference>
<evidence type="ECO:0000256" key="5">
    <source>
        <dbReference type="ARBA" id="ARBA00022692"/>
    </source>
</evidence>
<dbReference type="InterPro" id="IPR016174">
    <property type="entry name" value="Di-haem_cyt_TM"/>
</dbReference>
<dbReference type="GO" id="GO:0046872">
    <property type="term" value="F:metal ion binding"/>
    <property type="evidence" value="ECO:0007669"/>
    <property type="project" value="UniProtKB-KW"/>
</dbReference>
<dbReference type="GO" id="GO:0009055">
    <property type="term" value="F:electron transfer activity"/>
    <property type="evidence" value="ECO:0007669"/>
    <property type="project" value="InterPro"/>
</dbReference>
<keyword evidence="6" id="KW-0479">Metal-binding</keyword>
<evidence type="ECO:0000256" key="12">
    <source>
        <dbReference type="SAM" id="Phobius"/>
    </source>
</evidence>
<comment type="caution">
    <text evidence="14">The sequence shown here is derived from an EMBL/GenBank/DDBJ whole genome shotgun (WGS) entry which is preliminary data.</text>
</comment>
<dbReference type="PANTHER" id="PTHR30529">
    <property type="entry name" value="CYTOCHROME B561"/>
    <property type="match status" value="1"/>
</dbReference>
<keyword evidence="7" id="KW-0249">Electron transport</keyword>
<organism evidence="14 15">
    <name type="scientific">Mycobacterium aquaticum</name>
    <dbReference type="NCBI Taxonomy" id="1927124"/>
    <lineage>
        <taxon>Bacteria</taxon>
        <taxon>Bacillati</taxon>
        <taxon>Actinomycetota</taxon>
        <taxon>Actinomycetes</taxon>
        <taxon>Mycobacteriales</taxon>
        <taxon>Mycobacteriaceae</taxon>
        <taxon>Mycobacterium</taxon>
    </lineage>
</organism>
<dbReference type="STRING" id="1927124.BST13_03590"/>
<gene>
    <name evidence="14" type="ORF">BST13_03590</name>
</gene>
<comment type="subcellular location">
    <subcellularLocation>
        <location evidence="1">Cell membrane</location>
        <topology evidence="1">Multi-pass membrane protein</topology>
    </subcellularLocation>
</comment>
<evidence type="ECO:0000256" key="2">
    <source>
        <dbReference type="ARBA" id="ARBA00022448"/>
    </source>
</evidence>
<dbReference type="InterPro" id="IPR011577">
    <property type="entry name" value="Cyt_b561_bac/Ni-Hgenase"/>
</dbReference>
<keyword evidence="5 12" id="KW-0812">Transmembrane</keyword>
<keyword evidence="8 12" id="KW-1133">Transmembrane helix</keyword>
<evidence type="ECO:0000256" key="3">
    <source>
        <dbReference type="ARBA" id="ARBA00022475"/>
    </source>
</evidence>
<protein>
    <submittedName>
        <fullName evidence="14">Cytochrome B</fullName>
    </submittedName>
</protein>
<evidence type="ECO:0000256" key="11">
    <source>
        <dbReference type="ARBA" id="ARBA00037975"/>
    </source>
</evidence>
<feature type="transmembrane region" description="Helical" evidence="12">
    <location>
        <begin position="49"/>
        <end position="66"/>
    </location>
</feature>
<dbReference type="AlphaFoldDB" id="A0A1X0BAH2"/>
<dbReference type="Pfam" id="PF01292">
    <property type="entry name" value="Ni_hydr_CYTB"/>
    <property type="match status" value="1"/>
</dbReference>
<evidence type="ECO:0000259" key="13">
    <source>
        <dbReference type="Pfam" id="PF01292"/>
    </source>
</evidence>
<dbReference type="InterPro" id="IPR052168">
    <property type="entry name" value="Cytochrome_b561_oxidase"/>
</dbReference>
<comment type="similarity">
    <text evidence="11">Belongs to the cytochrome b561 family.</text>
</comment>
<keyword evidence="9" id="KW-0408">Iron</keyword>
<keyword evidence="2" id="KW-0813">Transport</keyword>
<evidence type="ECO:0000256" key="4">
    <source>
        <dbReference type="ARBA" id="ARBA00022617"/>
    </source>
</evidence>
<evidence type="ECO:0000256" key="9">
    <source>
        <dbReference type="ARBA" id="ARBA00023004"/>
    </source>
</evidence>
<evidence type="ECO:0000256" key="8">
    <source>
        <dbReference type="ARBA" id="ARBA00022989"/>
    </source>
</evidence>
<evidence type="ECO:0000313" key="15">
    <source>
        <dbReference type="Proteomes" id="UP000192448"/>
    </source>
</evidence>
<keyword evidence="10 12" id="KW-0472">Membrane</keyword>
<dbReference type="PANTHER" id="PTHR30529:SF6">
    <property type="entry name" value="BLL0291 PROTEIN"/>
    <property type="match status" value="1"/>
</dbReference>
<feature type="domain" description="Cytochrome b561 bacterial/Ni-hydrogenase" evidence="13">
    <location>
        <begin position="10"/>
        <end position="175"/>
    </location>
</feature>
<sequence length="183" mass="20175">MSTDQLAPARFTVASRLLHWSMAAMVIAQVLLGVTMVASLAYYPLLLAIHRPLGIVILLFAVVRLGNRMRHHPPPFLATMGRTERLVATWSERLLYALLLLQPLVGWAMVSASGTPVVVGPWRLPAIAPHSLNLFAGLHIAHVVLAALLFVTFTAHLCAVLFHTLVLRDGLLDRMALWPSRTR</sequence>
<feature type="transmembrane region" description="Helical" evidence="12">
    <location>
        <begin position="94"/>
        <end position="119"/>
    </location>
</feature>
<dbReference type="Proteomes" id="UP000192448">
    <property type="component" value="Unassembled WGS sequence"/>
</dbReference>